<organism evidence="1 3">
    <name type="scientific">Salinibacter ruber</name>
    <dbReference type="NCBI Taxonomy" id="146919"/>
    <lineage>
        <taxon>Bacteria</taxon>
        <taxon>Pseudomonadati</taxon>
        <taxon>Rhodothermota</taxon>
        <taxon>Rhodothermia</taxon>
        <taxon>Rhodothermales</taxon>
        <taxon>Salinibacteraceae</taxon>
        <taxon>Salinibacter</taxon>
    </lineage>
</organism>
<evidence type="ECO:0000313" key="2">
    <source>
        <dbReference type="EMBL" id="MCS4037793.1"/>
    </source>
</evidence>
<reference evidence="1" key="1">
    <citation type="submission" date="2022-08" db="EMBL/GenBank/DDBJ databases">
        <title>Genomic Encyclopedia of Type Strains, Phase V (KMG-V): Genome sequencing to study the core and pangenomes of soil and plant-associated prokaryotes.</title>
        <authorList>
            <person name="Whitman W."/>
        </authorList>
    </citation>
    <scope>NUCLEOTIDE SEQUENCE</scope>
    <source>
        <strain evidence="1">SP2016B</strain>
        <strain evidence="2">SP3012</strain>
    </source>
</reference>
<evidence type="ECO:0000313" key="1">
    <source>
        <dbReference type="EMBL" id="MCS3866130.1"/>
    </source>
</evidence>
<proteinExistence type="predicted"/>
<dbReference type="Proteomes" id="UP001155040">
    <property type="component" value="Unassembled WGS sequence"/>
</dbReference>
<sequence>MLIRDGLSWWYRQYALGATEYKRLQVQARRAGRGS</sequence>
<gene>
    <name evidence="1" type="ORF">GGP82_002701</name>
    <name evidence="2" type="ORF">GGQ01_002880</name>
</gene>
<accession>A0A9X2U3F9</accession>
<dbReference type="AlphaFoldDB" id="A0A9X2U3F9"/>
<dbReference type="Proteomes" id="UP001155034">
    <property type="component" value="Unassembled WGS sequence"/>
</dbReference>
<protein>
    <submittedName>
        <fullName evidence="1">Uncharacterized protein</fullName>
    </submittedName>
</protein>
<evidence type="ECO:0000313" key="3">
    <source>
        <dbReference type="Proteomes" id="UP001155034"/>
    </source>
</evidence>
<dbReference type="EMBL" id="JANUBF010000026">
    <property type="protein sequence ID" value="MCS4037793.1"/>
    <property type="molecule type" value="Genomic_DNA"/>
</dbReference>
<comment type="caution">
    <text evidence="1">The sequence shown here is derived from an EMBL/GenBank/DDBJ whole genome shotgun (WGS) entry which is preliminary data.</text>
</comment>
<name>A0A9X2U3F9_9BACT</name>
<dbReference type="EMBL" id="JANTYZ010000009">
    <property type="protein sequence ID" value="MCS3866130.1"/>
    <property type="molecule type" value="Genomic_DNA"/>
</dbReference>